<evidence type="ECO:0000313" key="2">
    <source>
        <dbReference type="EMBL" id="OGG01811.1"/>
    </source>
</evidence>
<evidence type="ECO:0000256" key="1">
    <source>
        <dbReference type="SAM" id="MobiDB-lite"/>
    </source>
</evidence>
<dbReference type="STRING" id="1798374.A2Z33_00950"/>
<feature type="region of interest" description="Disordered" evidence="1">
    <location>
        <begin position="36"/>
        <end position="55"/>
    </location>
</feature>
<sequence>MNTVMVVIAVILVLSGFVIRRYTNDAAPQAPEMTDVLSQSSDPTMTPTAAPSVTLIPPRPTVIPSAIPTAVPTAAKTGGRITDYIYPGATVRSQSEDSLSLESGDSPDKVTDWYEEKIRSAGMNVRSFVKTKTNGKVLNKLSAAGTDDVSISIEISREPGESAVRITVTL</sequence>
<dbReference type="EMBL" id="MFJD01000009">
    <property type="protein sequence ID" value="OGG01811.1"/>
    <property type="molecule type" value="Genomic_DNA"/>
</dbReference>
<dbReference type="AlphaFoldDB" id="A0A1F5YNN3"/>
<feature type="compositionally biased region" description="Polar residues" evidence="1">
    <location>
        <begin position="36"/>
        <end position="51"/>
    </location>
</feature>
<organism evidence="2 3">
    <name type="scientific">Candidatus Gottesmanbacteria bacterium RBG_16_52_11</name>
    <dbReference type="NCBI Taxonomy" id="1798374"/>
    <lineage>
        <taxon>Bacteria</taxon>
        <taxon>Candidatus Gottesmaniibacteriota</taxon>
    </lineage>
</organism>
<accession>A0A1F5YNN3</accession>
<evidence type="ECO:0000313" key="3">
    <source>
        <dbReference type="Proteomes" id="UP000178448"/>
    </source>
</evidence>
<dbReference type="Proteomes" id="UP000178448">
    <property type="component" value="Unassembled WGS sequence"/>
</dbReference>
<gene>
    <name evidence="2" type="ORF">A2Z33_00950</name>
</gene>
<comment type="caution">
    <text evidence="2">The sequence shown here is derived from an EMBL/GenBank/DDBJ whole genome shotgun (WGS) entry which is preliminary data.</text>
</comment>
<reference evidence="2 3" key="1">
    <citation type="journal article" date="2016" name="Nat. Commun.">
        <title>Thousands of microbial genomes shed light on interconnected biogeochemical processes in an aquifer system.</title>
        <authorList>
            <person name="Anantharaman K."/>
            <person name="Brown C.T."/>
            <person name="Hug L.A."/>
            <person name="Sharon I."/>
            <person name="Castelle C.J."/>
            <person name="Probst A.J."/>
            <person name="Thomas B.C."/>
            <person name="Singh A."/>
            <person name="Wilkins M.J."/>
            <person name="Karaoz U."/>
            <person name="Brodie E.L."/>
            <person name="Williams K.H."/>
            <person name="Hubbard S.S."/>
            <person name="Banfield J.F."/>
        </authorList>
    </citation>
    <scope>NUCLEOTIDE SEQUENCE [LARGE SCALE GENOMIC DNA]</scope>
</reference>
<name>A0A1F5YNN3_9BACT</name>
<protein>
    <submittedName>
        <fullName evidence="2">Uncharacterized protein</fullName>
    </submittedName>
</protein>
<proteinExistence type="predicted"/>